<feature type="domain" description="Barstar (barnase inhibitor)" evidence="2">
    <location>
        <begin position="34"/>
        <end position="123"/>
    </location>
</feature>
<dbReference type="Gene3D" id="3.30.370.10">
    <property type="entry name" value="Barstar-like"/>
    <property type="match status" value="1"/>
</dbReference>
<dbReference type="EMBL" id="JBFALK010000012">
    <property type="protein sequence ID" value="MEV0971427.1"/>
    <property type="molecule type" value="Genomic_DNA"/>
</dbReference>
<sequence length="129" mass="13483">MTQSRVAGQFTKAPTGMGVAAAIRQARLRGATPHVLDGSGAPSSAAMLESIARLLDFPEDFGHNFDALYDCLTDLSWLPAGEHVLVWSKPSVLRRADPTAYDALGSLLSDAVGDGASGKVTLSVIMLAN</sequence>
<proteinExistence type="inferred from homology"/>
<protein>
    <submittedName>
        <fullName evidence="3">Barstar family protein</fullName>
    </submittedName>
</protein>
<comment type="caution">
    <text evidence="3">The sequence shown here is derived from an EMBL/GenBank/DDBJ whole genome shotgun (WGS) entry which is preliminary data.</text>
</comment>
<dbReference type="InterPro" id="IPR000468">
    <property type="entry name" value="Barstar"/>
</dbReference>
<comment type="similarity">
    <text evidence="1">Belongs to the barstar family.</text>
</comment>
<dbReference type="Proteomes" id="UP001551675">
    <property type="component" value="Unassembled WGS sequence"/>
</dbReference>
<evidence type="ECO:0000256" key="1">
    <source>
        <dbReference type="ARBA" id="ARBA00006845"/>
    </source>
</evidence>
<evidence type="ECO:0000259" key="2">
    <source>
        <dbReference type="Pfam" id="PF01337"/>
    </source>
</evidence>
<reference evidence="3 4" key="1">
    <citation type="submission" date="2024-06" db="EMBL/GenBank/DDBJ databases">
        <title>The Natural Products Discovery Center: Release of the First 8490 Sequenced Strains for Exploring Actinobacteria Biosynthetic Diversity.</title>
        <authorList>
            <person name="Kalkreuter E."/>
            <person name="Kautsar S.A."/>
            <person name="Yang D."/>
            <person name="Bader C.D."/>
            <person name="Teijaro C.N."/>
            <person name="Fluegel L."/>
            <person name="Davis C.M."/>
            <person name="Simpson J.R."/>
            <person name="Lauterbach L."/>
            <person name="Steele A.D."/>
            <person name="Gui C."/>
            <person name="Meng S."/>
            <person name="Li G."/>
            <person name="Viehrig K."/>
            <person name="Ye F."/>
            <person name="Su P."/>
            <person name="Kiefer A.F."/>
            <person name="Nichols A."/>
            <person name="Cepeda A.J."/>
            <person name="Yan W."/>
            <person name="Fan B."/>
            <person name="Jiang Y."/>
            <person name="Adhikari A."/>
            <person name="Zheng C.-J."/>
            <person name="Schuster L."/>
            <person name="Cowan T.M."/>
            <person name="Smanski M.J."/>
            <person name="Chevrette M.G."/>
            <person name="De Carvalho L.P.S."/>
            <person name="Shen B."/>
        </authorList>
    </citation>
    <scope>NUCLEOTIDE SEQUENCE [LARGE SCALE GENOMIC DNA]</scope>
    <source>
        <strain evidence="3 4">NPDC050100</strain>
    </source>
</reference>
<dbReference type="RefSeq" id="WP_358135721.1">
    <property type="nucleotide sequence ID" value="NZ_JBFALK010000012.1"/>
</dbReference>
<dbReference type="SUPFAM" id="SSF52038">
    <property type="entry name" value="Barstar-related"/>
    <property type="match status" value="1"/>
</dbReference>
<evidence type="ECO:0000313" key="4">
    <source>
        <dbReference type="Proteomes" id="UP001551675"/>
    </source>
</evidence>
<name>A0ABV3GJF7_MICGL</name>
<organism evidence="3 4">
    <name type="scientific">Microtetraspora glauca</name>
    <dbReference type="NCBI Taxonomy" id="1996"/>
    <lineage>
        <taxon>Bacteria</taxon>
        <taxon>Bacillati</taxon>
        <taxon>Actinomycetota</taxon>
        <taxon>Actinomycetes</taxon>
        <taxon>Streptosporangiales</taxon>
        <taxon>Streptosporangiaceae</taxon>
        <taxon>Microtetraspora</taxon>
    </lineage>
</organism>
<gene>
    <name evidence="3" type="ORF">AB0I59_22630</name>
</gene>
<keyword evidence="4" id="KW-1185">Reference proteome</keyword>
<evidence type="ECO:0000313" key="3">
    <source>
        <dbReference type="EMBL" id="MEV0971427.1"/>
    </source>
</evidence>
<accession>A0ABV3GJF7</accession>
<dbReference type="CDD" id="cd05141">
    <property type="entry name" value="Barstar_evA4336-like"/>
    <property type="match status" value="1"/>
</dbReference>
<dbReference type="InterPro" id="IPR035905">
    <property type="entry name" value="Barstar-like_sf"/>
</dbReference>
<dbReference type="Pfam" id="PF01337">
    <property type="entry name" value="Barstar"/>
    <property type="match status" value="1"/>
</dbReference>